<comment type="similarity">
    <text evidence="1 6">Belongs to the peptidase S10 family.</text>
</comment>
<feature type="chain" id="PRO_5011824052" description="Carboxypeptidase" evidence="6">
    <location>
        <begin position="29"/>
        <end position="518"/>
    </location>
</feature>
<reference evidence="7 8" key="1">
    <citation type="submission" date="2014-02" db="EMBL/GenBank/DDBJ databases">
        <title>Transposable element dynamics among asymbiotic and ectomycorrhizal Amanita fungi.</title>
        <authorList>
            <consortium name="DOE Joint Genome Institute"/>
            <person name="Hess J."/>
            <person name="Skrede I."/>
            <person name="Wolfe B."/>
            <person name="LaButti K."/>
            <person name="Ohm R.A."/>
            <person name="Grigoriev I.V."/>
            <person name="Pringle A."/>
        </authorList>
    </citation>
    <scope>NUCLEOTIDE SEQUENCE [LARGE SCALE GENOMIC DNA]</scope>
    <source>
        <strain evidence="7 8">SKay4041</strain>
    </source>
</reference>
<dbReference type="SUPFAM" id="SSF53474">
    <property type="entry name" value="alpha/beta-Hydrolases"/>
    <property type="match status" value="1"/>
</dbReference>
<organism evidence="7 8">
    <name type="scientific">Amanita thiersii Skay4041</name>
    <dbReference type="NCBI Taxonomy" id="703135"/>
    <lineage>
        <taxon>Eukaryota</taxon>
        <taxon>Fungi</taxon>
        <taxon>Dikarya</taxon>
        <taxon>Basidiomycota</taxon>
        <taxon>Agaricomycotina</taxon>
        <taxon>Agaricomycetes</taxon>
        <taxon>Agaricomycetidae</taxon>
        <taxon>Agaricales</taxon>
        <taxon>Pluteineae</taxon>
        <taxon>Amanitaceae</taxon>
        <taxon>Amanita</taxon>
    </lineage>
</organism>
<keyword evidence="5" id="KW-0325">Glycoprotein</keyword>
<keyword evidence="2 6" id="KW-0121">Carboxypeptidase</keyword>
<dbReference type="Pfam" id="PF00450">
    <property type="entry name" value="Peptidase_S10"/>
    <property type="match status" value="2"/>
</dbReference>
<gene>
    <name evidence="7" type="ORF">AMATHDRAFT_71834</name>
</gene>
<dbReference type="GO" id="GO:0004185">
    <property type="term" value="F:serine-type carboxypeptidase activity"/>
    <property type="evidence" value="ECO:0007669"/>
    <property type="project" value="UniProtKB-UniRule"/>
</dbReference>
<sequence>MALFKALITTAVAALYLLGLAATPAVNARQISKRELHARQAEAAKRWAADNFNKRKVIASPGVKNITFSNPKASQFWVDGAHIPEVDFDIGPSWAGLLPISSDPNETRKLFFWFFPPGPEGSLDDLIFWTNGGPGCSSLEGLLQENGPFTWSWGQAKPTVNEFSWTNLSSVLWVEQPVGTGFSQGKPNIQNEDDLAAQLVGFLQQFLEVFSELKNKKFYLTGESYAGTYIPDIANYIYTHPGVIDLDLQGTWTADPSLSWDVVQEQIPAVDFVHKYENVFALNQTFMAELDQVAERCGYAGYIDKHVTFPPQGRLPLPGKSVFADPGCDVWDLIFDAALRVNPAFDIYRIFDTYPILWDVLGFPGSFPDEQTTPLYFDRDDVKKAIHAPSTVKWEECSEINVFPKGDGSLPPALSVLPNVIEKNQRTVIIHGLADFILIAEGTRIVIQNMTWNGMQGFQTPIQQDSFVVDGVGSLGNVHQERGLTYFEVALSGHMIPQFSPKAGIQSMQYLLGFRENP</sequence>
<protein>
    <recommendedName>
        <fullName evidence="6">Carboxypeptidase</fullName>
        <ecNumber evidence="6">3.4.16.-</ecNumber>
    </recommendedName>
</protein>
<keyword evidence="8" id="KW-1185">Reference proteome</keyword>
<evidence type="ECO:0000256" key="3">
    <source>
        <dbReference type="ARBA" id="ARBA00022670"/>
    </source>
</evidence>
<evidence type="ECO:0000313" key="8">
    <source>
        <dbReference type="Proteomes" id="UP000242287"/>
    </source>
</evidence>
<dbReference type="EC" id="3.4.16.-" evidence="6"/>
<evidence type="ECO:0000256" key="6">
    <source>
        <dbReference type="RuleBase" id="RU361156"/>
    </source>
</evidence>
<keyword evidence="4 6" id="KW-0378">Hydrolase</keyword>
<dbReference type="InterPro" id="IPR018202">
    <property type="entry name" value="Ser_caboxypep_ser_AS"/>
</dbReference>
<dbReference type="GO" id="GO:0006508">
    <property type="term" value="P:proteolysis"/>
    <property type="evidence" value="ECO:0007669"/>
    <property type="project" value="UniProtKB-KW"/>
</dbReference>
<keyword evidence="3 6" id="KW-0645">Protease</keyword>
<keyword evidence="6" id="KW-0732">Signal</keyword>
<name>A0A2A9NC37_9AGAR</name>
<dbReference type="Proteomes" id="UP000242287">
    <property type="component" value="Unassembled WGS sequence"/>
</dbReference>
<dbReference type="PROSITE" id="PS00131">
    <property type="entry name" value="CARBOXYPEPT_SER_SER"/>
    <property type="match status" value="1"/>
</dbReference>
<dbReference type="OrthoDB" id="443318at2759"/>
<dbReference type="Gene3D" id="3.40.50.1820">
    <property type="entry name" value="alpha/beta hydrolase"/>
    <property type="match status" value="1"/>
</dbReference>
<dbReference type="PANTHER" id="PTHR11802">
    <property type="entry name" value="SERINE PROTEASE FAMILY S10 SERINE CARBOXYPEPTIDASE"/>
    <property type="match status" value="1"/>
</dbReference>
<accession>A0A2A9NC37</accession>
<evidence type="ECO:0000313" key="7">
    <source>
        <dbReference type="EMBL" id="PFH45326.1"/>
    </source>
</evidence>
<proteinExistence type="inferred from homology"/>
<evidence type="ECO:0000256" key="5">
    <source>
        <dbReference type="ARBA" id="ARBA00023180"/>
    </source>
</evidence>
<evidence type="ECO:0000256" key="4">
    <source>
        <dbReference type="ARBA" id="ARBA00022801"/>
    </source>
</evidence>
<dbReference type="InterPro" id="IPR001563">
    <property type="entry name" value="Peptidase_S10"/>
</dbReference>
<dbReference type="PANTHER" id="PTHR11802:SF479">
    <property type="entry name" value="CARBOXYPEPTIDASE"/>
    <property type="match status" value="1"/>
</dbReference>
<dbReference type="EMBL" id="KZ302435">
    <property type="protein sequence ID" value="PFH45326.1"/>
    <property type="molecule type" value="Genomic_DNA"/>
</dbReference>
<feature type="signal peptide" evidence="6">
    <location>
        <begin position="1"/>
        <end position="28"/>
    </location>
</feature>
<evidence type="ECO:0000256" key="1">
    <source>
        <dbReference type="ARBA" id="ARBA00009431"/>
    </source>
</evidence>
<evidence type="ECO:0000256" key="2">
    <source>
        <dbReference type="ARBA" id="ARBA00022645"/>
    </source>
</evidence>
<dbReference type="AlphaFoldDB" id="A0A2A9NC37"/>
<dbReference type="PRINTS" id="PR00724">
    <property type="entry name" value="CRBOXYPTASEC"/>
</dbReference>
<dbReference type="InterPro" id="IPR029058">
    <property type="entry name" value="AB_hydrolase_fold"/>
</dbReference>
<dbReference type="STRING" id="703135.A0A2A9NC37"/>